<feature type="signal peptide" evidence="3">
    <location>
        <begin position="1"/>
        <end position="26"/>
    </location>
</feature>
<proteinExistence type="predicted"/>
<dbReference type="Pfam" id="PF01551">
    <property type="entry name" value="Peptidase_M23"/>
    <property type="match status" value="1"/>
</dbReference>
<dbReference type="Proteomes" id="UP000460412">
    <property type="component" value="Unassembled WGS sequence"/>
</dbReference>
<comment type="caution">
    <text evidence="6">The sequence shown here is derived from an EMBL/GenBank/DDBJ whole genome shotgun (WGS) entry which is preliminary data.</text>
</comment>
<keyword evidence="2" id="KW-0175">Coiled coil</keyword>
<dbReference type="Gene3D" id="2.70.70.10">
    <property type="entry name" value="Glucose Permease (Domain IIA)"/>
    <property type="match status" value="1"/>
</dbReference>
<dbReference type="InterPro" id="IPR016047">
    <property type="entry name" value="M23ase_b-sheet_dom"/>
</dbReference>
<evidence type="ECO:0000256" key="3">
    <source>
        <dbReference type="SAM" id="SignalP"/>
    </source>
</evidence>
<organism evidence="6 7">
    <name type="scientific">Sporofaciens musculi</name>
    <dbReference type="NCBI Taxonomy" id="2681861"/>
    <lineage>
        <taxon>Bacteria</taxon>
        <taxon>Bacillati</taxon>
        <taxon>Bacillota</taxon>
        <taxon>Clostridia</taxon>
        <taxon>Lachnospirales</taxon>
        <taxon>Lachnospiraceae</taxon>
        <taxon>Sporofaciens</taxon>
    </lineage>
</organism>
<dbReference type="InterPro" id="IPR011055">
    <property type="entry name" value="Dup_hybrid_motif"/>
</dbReference>
<sequence>MILRKKIVSLLMVFILCFGMAVNADASEISETEKKAKELEEQKKAAEGEKESLEKQLNGILTEMDETKAKIEAKEIEVREKEEELVQAKIDENDQYESMKKRIKYMYENGNSQFIEILCESKSIGEFLNNAEYITTISQYDRNMLTEFQQIVQAVAEQEETLKAEYAELETMQDSLIAKQEELNELVEGKEEELEKISADLGATQEKLKQLKEAAEAAARKQEELARLAKAQSNAGGNVSGGAGASVVSGNGMFTHPCPGYSRISSEFGWREAPIAGASNNHKGMDLAAPTGTPIYAAAAGTVTTARYSNSAGNWVVINHGNGLQTYYMHASALYVSEGQTVSKGQNIAAVGSTGQSTGPHLHFQVMQNGTPVNPRNYL</sequence>
<dbReference type="CDD" id="cd12797">
    <property type="entry name" value="M23_peptidase"/>
    <property type="match status" value="1"/>
</dbReference>
<gene>
    <name evidence="6" type="ORF">GN277_19305</name>
</gene>
<evidence type="ECO:0000259" key="5">
    <source>
        <dbReference type="Pfam" id="PF24568"/>
    </source>
</evidence>
<dbReference type="EMBL" id="WUQX01000001">
    <property type="protein sequence ID" value="MXP77443.1"/>
    <property type="molecule type" value="Genomic_DNA"/>
</dbReference>
<evidence type="ECO:0000313" key="7">
    <source>
        <dbReference type="Proteomes" id="UP000460412"/>
    </source>
</evidence>
<dbReference type="PANTHER" id="PTHR21666">
    <property type="entry name" value="PEPTIDASE-RELATED"/>
    <property type="match status" value="1"/>
</dbReference>
<keyword evidence="7" id="KW-1185">Reference proteome</keyword>
<accession>A0A7X3SKC2</accession>
<name>A0A7X3SKC2_9FIRM</name>
<evidence type="ECO:0000313" key="6">
    <source>
        <dbReference type="EMBL" id="MXP77443.1"/>
    </source>
</evidence>
<dbReference type="GO" id="GO:0004222">
    <property type="term" value="F:metalloendopeptidase activity"/>
    <property type="evidence" value="ECO:0007669"/>
    <property type="project" value="TreeGrafter"/>
</dbReference>
<evidence type="ECO:0000256" key="2">
    <source>
        <dbReference type="SAM" id="Coils"/>
    </source>
</evidence>
<dbReference type="AlphaFoldDB" id="A0A7X3SKC2"/>
<dbReference type="InterPro" id="IPR050570">
    <property type="entry name" value="Cell_wall_metabolism_enzyme"/>
</dbReference>
<dbReference type="Pfam" id="PF24568">
    <property type="entry name" value="CC_PcsB"/>
    <property type="match status" value="1"/>
</dbReference>
<dbReference type="SUPFAM" id="SSF51261">
    <property type="entry name" value="Duplicated hybrid motif"/>
    <property type="match status" value="1"/>
</dbReference>
<feature type="chain" id="PRO_5031540780" evidence="3">
    <location>
        <begin position="27"/>
        <end position="379"/>
    </location>
</feature>
<reference evidence="6 7" key="1">
    <citation type="submission" date="2019-12" db="EMBL/GenBank/DDBJ databases">
        <title>Sporaefaciens musculi gen. nov., sp. nov., a novel bacterium isolated from the caecum of an obese mouse.</title>
        <authorList>
            <person name="Rasmussen T.S."/>
            <person name="Streidl T."/>
            <person name="Hitch T.C.A."/>
            <person name="Wortmann E."/>
            <person name="Deptula P."/>
            <person name="Hansen M."/>
            <person name="Nielsen D.S."/>
            <person name="Clavel T."/>
            <person name="Vogensen F.K."/>
        </authorList>
    </citation>
    <scope>NUCLEOTIDE SEQUENCE [LARGE SCALE GENOMIC DNA]</scope>
    <source>
        <strain evidence="6 7">WCA-9-b2</strain>
    </source>
</reference>
<dbReference type="PANTHER" id="PTHR21666:SF289">
    <property type="entry name" value="L-ALA--D-GLU ENDOPEPTIDASE"/>
    <property type="match status" value="1"/>
</dbReference>
<feature type="coiled-coil region" evidence="2">
    <location>
        <begin position="152"/>
        <end position="234"/>
    </location>
</feature>
<protein>
    <submittedName>
        <fullName evidence="6">Peptidoglycan DD-metalloendopeptidase family protein</fullName>
    </submittedName>
</protein>
<feature type="coiled-coil region" evidence="2">
    <location>
        <begin position="22"/>
        <end position="99"/>
    </location>
</feature>
<dbReference type="Gene3D" id="6.10.250.3150">
    <property type="match status" value="1"/>
</dbReference>
<dbReference type="InterPro" id="IPR057309">
    <property type="entry name" value="PcsB_CC"/>
</dbReference>
<feature type="domain" description="M23ase beta-sheet core" evidence="4">
    <location>
        <begin position="281"/>
        <end position="375"/>
    </location>
</feature>
<keyword evidence="1 3" id="KW-0732">Signal</keyword>
<dbReference type="RefSeq" id="WP_159752784.1">
    <property type="nucleotide sequence ID" value="NZ_CATIFW010000048.1"/>
</dbReference>
<feature type="domain" description="Peptidoglycan hydrolase PcsB coiled-coil" evidence="5">
    <location>
        <begin position="88"/>
        <end position="157"/>
    </location>
</feature>
<evidence type="ECO:0000256" key="1">
    <source>
        <dbReference type="ARBA" id="ARBA00022729"/>
    </source>
</evidence>
<evidence type="ECO:0000259" key="4">
    <source>
        <dbReference type="Pfam" id="PF01551"/>
    </source>
</evidence>